<evidence type="ECO:0000259" key="6">
    <source>
        <dbReference type="PROSITE" id="PS50966"/>
    </source>
</evidence>
<dbReference type="SMART" id="SM00575">
    <property type="entry name" value="ZnF_PMZ"/>
    <property type="match status" value="1"/>
</dbReference>
<dbReference type="GO" id="GO:0008270">
    <property type="term" value="F:zinc ion binding"/>
    <property type="evidence" value="ECO:0007669"/>
    <property type="project" value="UniProtKB-KW"/>
</dbReference>
<dbReference type="InterPro" id="IPR006564">
    <property type="entry name" value="Znf_PMZ"/>
</dbReference>
<dbReference type="InterPro" id="IPR007527">
    <property type="entry name" value="Znf_SWIM"/>
</dbReference>
<dbReference type="PANTHER" id="PTHR31973">
    <property type="entry name" value="POLYPROTEIN, PUTATIVE-RELATED"/>
    <property type="match status" value="1"/>
</dbReference>
<name>A0A3P6GKD4_BRAOL</name>
<evidence type="ECO:0000256" key="4">
    <source>
        <dbReference type="PROSITE-ProRule" id="PRU00325"/>
    </source>
</evidence>
<feature type="coiled-coil region" evidence="5">
    <location>
        <begin position="401"/>
        <end position="428"/>
    </location>
</feature>
<dbReference type="PANTHER" id="PTHR31973:SF195">
    <property type="entry name" value="MUDR FAMILY TRANSPOSASE"/>
    <property type="match status" value="1"/>
</dbReference>
<keyword evidence="2 4" id="KW-0863">Zinc-finger</keyword>
<dbReference type="Pfam" id="PF04434">
    <property type="entry name" value="SWIM"/>
    <property type="match status" value="1"/>
</dbReference>
<evidence type="ECO:0000256" key="1">
    <source>
        <dbReference type="ARBA" id="ARBA00022723"/>
    </source>
</evidence>
<dbReference type="EMBL" id="LR031880">
    <property type="protein sequence ID" value="VDD60191.1"/>
    <property type="molecule type" value="Genomic_DNA"/>
</dbReference>
<proteinExistence type="predicted"/>
<keyword evidence="1" id="KW-0479">Metal-binding</keyword>
<dbReference type="Pfam" id="PF03108">
    <property type="entry name" value="DBD_Tnp_Mut"/>
    <property type="match status" value="1"/>
</dbReference>
<dbReference type="AlphaFoldDB" id="A0A3P6GKD4"/>
<organism evidence="7">
    <name type="scientific">Brassica oleracea</name>
    <name type="common">Wild cabbage</name>
    <dbReference type="NCBI Taxonomy" id="3712"/>
    <lineage>
        <taxon>Eukaryota</taxon>
        <taxon>Viridiplantae</taxon>
        <taxon>Streptophyta</taxon>
        <taxon>Embryophyta</taxon>
        <taxon>Tracheophyta</taxon>
        <taxon>Spermatophyta</taxon>
        <taxon>Magnoliopsida</taxon>
        <taxon>eudicotyledons</taxon>
        <taxon>Gunneridae</taxon>
        <taxon>Pentapetalae</taxon>
        <taxon>rosids</taxon>
        <taxon>malvids</taxon>
        <taxon>Brassicales</taxon>
        <taxon>Brassicaceae</taxon>
        <taxon>Brassiceae</taxon>
        <taxon>Brassica</taxon>
    </lineage>
</organism>
<evidence type="ECO:0000256" key="5">
    <source>
        <dbReference type="SAM" id="Coils"/>
    </source>
</evidence>
<feature type="non-terminal residue" evidence="7">
    <location>
        <position position="621"/>
    </location>
</feature>
<reference evidence="7" key="1">
    <citation type="submission" date="2018-11" db="EMBL/GenBank/DDBJ databases">
        <authorList>
            <consortium name="Genoscope - CEA"/>
            <person name="William W."/>
        </authorList>
    </citation>
    <scope>NUCLEOTIDE SEQUENCE</scope>
</reference>
<accession>A0A3P6GKD4</accession>
<evidence type="ECO:0000256" key="3">
    <source>
        <dbReference type="ARBA" id="ARBA00022833"/>
    </source>
</evidence>
<dbReference type="InterPro" id="IPR004332">
    <property type="entry name" value="Transposase_MuDR"/>
</dbReference>
<evidence type="ECO:0000256" key="2">
    <source>
        <dbReference type="ARBA" id="ARBA00022771"/>
    </source>
</evidence>
<keyword evidence="3" id="KW-0862">Zinc</keyword>
<evidence type="ECO:0000313" key="7">
    <source>
        <dbReference type="EMBL" id="VDD60191.1"/>
    </source>
</evidence>
<gene>
    <name evidence="7" type="ORF">BOLC6T35644H</name>
</gene>
<sequence length="621" mass="70792">MPVVNSQSLETMLEVPSKHPCIKNVELYLEVIDHPVAVKVEKDYSNGGDMANKNSRSEEAAEVINLTGDKDSDSGVSDPCLCGLWLEDHDMRVGLCFRDVDELKKAVDWCFIKGLHKSIVRETGTDEFMSECIRWNCKWSLGAAKLEKHGLFEIIKYTGPHTCRPIEPANFSSEFEADEIKPVVRVHPTLSFAELSEWWQTKTGYGLETKDARAAKEEAVKRVFGGDWDQSFEDLPKLMSAFRSSNGLLVDWRYDLFPNPKFASFSGVFWAFPQSIQGFQHCRPLIVVDTKELNGKYQLKLMIASGLDAASKCLPLAFAVTKEVSSDSWRWFLTNIREKVTQRKGLCLISSPHPDILAVINEPGSQWQEPWAYHRFGLKQFWSQFCREFPGYHGLRSLLWRAGMTSQREEFENNIETIKKDNPEARRRLDQTPQSQWALAHDGGRRYGIMELDTAALFSECRGFELPDHVLTGSVLLLFDELRDCFDECSLFSRFSLNCGDVYTKPVMDKLEEFRKASVAYLVMPLENNAFQVAAPPSGNDKWIVQLSDYCTCTCGDFQKFKFPCLHALAVCKKLKINPLQYVDDCYTCERYYKTYSAAFSPVPKLSAWPEDSGVPRLFPP</sequence>
<feature type="domain" description="SWIM-type" evidence="6">
    <location>
        <begin position="543"/>
        <end position="576"/>
    </location>
</feature>
<dbReference type="PROSITE" id="PS50966">
    <property type="entry name" value="ZF_SWIM"/>
    <property type="match status" value="1"/>
</dbReference>
<protein>
    <recommendedName>
        <fullName evidence="6">SWIM-type domain-containing protein</fullName>
    </recommendedName>
</protein>
<keyword evidence="5" id="KW-0175">Coiled coil</keyword>